<feature type="transmembrane region" description="Helical" evidence="7">
    <location>
        <begin position="74"/>
        <end position="93"/>
    </location>
</feature>
<evidence type="ECO:0000256" key="7">
    <source>
        <dbReference type="SAM" id="Phobius"/>
    </source>
</evidence>
<dbReference type="STRING" id="329046.A0A1Y2BR58"/>
<feature type="domain" description="G-protein coupled receptors family 3 profile" evidence="8">
    <location>
        <begin position="71"/>
        <end position="320"/>
    </location>
</feature>
<dbReference type="Proteomes" id="UP000193642">
    <property type="component" value="Unassembled WGS sequence"/>
</dbReference>
<dbReference type="AlphaFoldDB" id="A0A1Y2BR58"/>
<evidence type="ECO:0000256" key="3">
    <source>
        <dbReference type="ARBA" id="ARBA00022989"/>
    </source>
</evidence>
<dbReference type="InterPro" id="IPR050726">
    <property type="entry name" value="mGluR"/>
</dbReference>
<evidence type="ECO:0000256" key="2">
    <source>
        <dbReference type="ARBA" id="ARBA00022692"/>
    </source>
</evidence>
<proteinExistence type="predicted"/>
<feature type="transmembrane region" description="Helical" evidence="7">
    <location>
        <begin position="145"/>
        <end position="168"/>
    </location>
</feature>
<dbReference type="InterPro" id="IPR017978">
    <property type="entry name" value="GPCR_3_C"/>
</dbReference>
<dbReference type="PROSITE" id="PS50259">
    <property type="entry name" value="G_PROTEIN_RECEP_F3_4"/>
    <property type="match status" value="1"/>
</dbReference>
<organism evidence="9 10">
    <name type="scientific">Rhizoclosmatium globosum</name>
    <dbReference type="NCBI Taxonomy" id="329046"/>
    <lineage>
        <taxon>Eukaryota</taxon>
        <taxon>Fungi</taxon>
        <taxon>Fungi incertae sedis</taxon>
        <taxon>Chytridiomycota</taxon>
        <taxon>Chytridiomycota incertae sedis</taxon>
        <taxon>Chytridiomycetes</taxon>
        <taxon>Chytridiales</taxon>
        <taxon>Chytriomycetaceae</taxon>
        <taxon>Rhizoclosmatium</taxon>
    </lineage>
</organism>
<gene>
    <name evidence="9" type="ORF">BCR33DRAFT_466402</name>
</gene>
<keyword evidence="10" id="KW-1185">Reference proteome</keyword>
<dbReference type="GO" id="GO:0004930">
    <property type="term" value="F:G protein-coupled receptor activity"/>
    <property type="evidence" value="ECO:0007669"/>
    <property type="project" value="InterPro"/>
</dbReference>
<reference evidence="9 10" key="1">
    <citation type="submission" date="2016-07" db="EMBL/GenBank/DDBJ databases">
        <title>Pervasive Adenine N6-methylation of Active Genes in Fungi.</title>
        <authorList>
            <consortium name="DOE Joint Genome Institute"/>
            <person name="Mondo S.J."/>
            <person name="Dannebaum R.O."/>
            <person name="Kuo R.C."/>
            <person name="Labutti K."/>
            <person name="Haridas S."/>
            <person name="Kuo A."/>
            <person name="Salamov A."/>
            <person name="Ahrendt S.R."/>
            <person name="Lipzen A."/>
            <person name="Sullivan W."/>
            <person name="Andreopoulos W.B."/>
            <person name="Clum A."/>
            <person name="Lindquist E."/>
            <person name="Daum C."/>
            <person name="Ramamoorthy G.K."/>
            <person name="Gryganskyi A."/>
            <person name="Culley D."/>
            <person name="Magnuson J.K."/>
            <person name="James T.Y."/>
            <person name="O'Malley M.A."/>
            <person name="Stajich J.E."/>
            <person name="Spatafora J.W."/>
            <person name="Visel A."/>
            <person name="Grigoriev I.V."/>
        </authorList>
    </citation>
    <scope>NUCLEOTIDE SEQUENCE [LARGE SCALE GENOMIC DNA]</scope>
    <source>
        <strain evidence="9 10">JEL800</strain>
    </source>
</reference>
<dbReference type="PANTHER" id="PTHR24060">
    <property type="entry name" value="METABOTROPIC GLUTAMATE RECEPTOR"/>
    <property type="match status" value="1"/>
</dbReference>
<keyword evidence="5" id="KW-0325">Glycoprotein</keyword>
<comment type="caution">
    <text evidence="9">The sequence shown here is derived from an EMBL/GenBank/DDBJ whole genome shotgun (WGS) entry which is preliminary data.</text>
</comment>
<comment type="subcellular location">
    <subcellularLocation>
        <location evidence="1">Membrane</location>
        <topology evidence="1">Multi-pass membrane protein</topology>
    </subcellularLocation>
</comment>
<keyword evidence="4 7" id="KW-0472">Membrane</keyword>
<sequence length="495" mass="54163">MNYSNSAPMYGQSICDVDVDGTYKNPCIHGRCIDPYPFQAPDQVCVCDYGYQNVNKNDCSEPTPVFTPGFVSKIQITLFLVGTTILLIMGYCIITKRNEPDVKSISPFCCMFILTGCLVGTAAILTQGFSTSNTVCHAHAILPAVAFGMIFSMILAKAIRIFLIFGYSKIARSRFLKDDFLIACCSVVAVFEGVFASRVLDGSGVEPRLQTFEGSSDSLWACASADDKEDTTNRLFGGLLGFNAILLVLCIVMGWMTRKASEKFDESRKVGIVVAISTLFVVLDLGVNLGIPQHSEGMFNVRRIFDSVTIFLVAIATPSILFSKALGFANNQPNGNISHYTSDINSTQADQNDGLVKTYMFHTGLKLNRPTSLWKSAVFMVMPDLDLLIILSESNNGTYTFSQSNINIQEKTTKAAKAKSEECIELLLGTRKTSYLVEFPHKEKMDEFRSLRASTGMKKAGQTNSLGNSSKGREKASVSNLATIAATHRASLQEI</sequence>
<keyword evidence="2 7" id="KW-0812">Transmembrane</keyword>
<accession>A0A1Y2BR58</accession>
<evidence type="ECO:0000256" key="6">
    <source>
        <dbReference type="SAM" id="MobiDB-lite"/>
    </source>
</evidence>
<dbReference type="EMBL" id="MCGO01000051">
    <property type="protein sequence ID" value="ORY37238.1"/>
    <property type="molecule type" value="Genomic_DNA"/>
</dbReference>
<feature type="transmembrane region" description="Helical" evidence="7">
    <location>
        <begin position="105"/>
        <end position="125"/>
    </location>
</feature>
<evidence type="ECO:0000259" key="8">
    <source>
        <dbReference type="PROSITE" id="PS50259"/>
    </source>
</evidence>
<evidence type="ECO:0000256" key="1">
    <source>
        <dbReference type="ARBA" id="ARBA00004141"/>
    </source>
</evidence>
<feature type="transmembrane region" description="Helical" evidence="7">
    <location>
        <begin position="235"/>
        <end position="258"/>
    </location>
</feature>
<evidence type="ECO:0000313" key="9">
    <source>
        <dbReference type="EMBL" id="ORY37238.1"/>
    </source>
</evidence>
<feature type="compositionally biased region" description="Polar residues" evidence="6">
    <location>
        <begin position="461"/>
        <end position="470"/>
    </location>
</feature>
<feature type="transmembrane region" description="Helical" evidence="7">
    <location>
        <begin position="303"/>
        <end position="322"/>
    </location>
</feature>
<feature type="region of interest" description="Disordered" evidence="6">
    <location>
        <begin position="454"/>
        <end position="479"/>
    </location>
</feature>
<evidence type="ECO:0000256" key="5">
    <source>
        <dbReference type="ARBA" id="ARBA00023180"/>
    </source>
</evidence>
<dbReference type="PRINTS" id="PR00248">
    <property type="entry name" value="GPCRMGR"/>
</dbReference>
<protein>
    <recommendedName>
        <fullName evidence="8">G-protein coupled receptors family 3 profile domain-containing protein</fullName>
    </recommendedName>
</protein>
<feature type="transmembrane region" description="Helical" evidence="7">
    <location>
        <begin position="180"/>
        <end position="200"/>
    </location>
</feature>
<feature type="transmembrane region" description="Helical" evidence="7">
    <location>
        <begin position="270"/>
        <end position="291"/>
    </location>
</feature>
<keyword evidence="3 7" id="KW-1133">Transmembrane helix</keyword>
<dbReference type="InterPro" id="IPR000337">
    <property type="entry name" value="GPCR_3"/>
</dbReference>
<dbReference type="GO" id="GO:0016020">
    <property type="term" value="C:membrane"/>
    <property type="evidence" value="ECO:0007669"/>
    <property type="project" value="UniProtKB-SubCell"/>
</dbReference>
<name>A0A1Y2BR58_9FUNG</name>
<dbReference type="OrthoDB" id="2126620at2759"/>
<evidence type="ECO:0000313" key="10">
    <source>
        <dbReference type="Proteomes" id="UP000193642"/>
    </source>
</evidence>
<evidence type="ECO:0000256" key="4">
    <source>
        <dbReference type="ARBA" id="ARBA00023136"/>
    </source>
</evidence>
<dbReference type="Pfam" id="PF00003">
    <property type="entry name" value="7tm_3"/>
    <property type="match status" value="1"/>
</dbReference>